<dbReference type="PROSITE" id="PS00678">
    <property type="entry name" value="WD_REPEATS_1"/>
    <property type="match status" value="1"/>
</dbReference>
<keyword evidence="3" id="KW-0677">Repeat</keyword>
<feature type="compositionally biased region" description="Low complexity" evidence="5">
    <location>
        <begin position="685"/>
        <end position="701"/>
    </location>
</feature>
<sequence length="970" mass="105780">MKAATRRKVSYVVKLCNEEQAHCLGVNSLAIDTSHCNTTKNEGGVLYSAGRDGIVASWDLHLKVTKNDKDKWRLDGTAQAPVQKTSCKAFSQMHTDWVNDIVLCEGGTCVVSASSDRTIKLWKPYSDTPKVAHTIGYHTDFAKCLTYASSPGWVASGGLDRKINIWDIEKSEAALSIDAGPSHHFTEGTSEGSNSLNNISSKCSIYALAVNPTGTLLASGSPEKVVRLWDPRSGKRISKLTGHTDNIRALLISDDGQYVLSGSSDSTIKLWSVKAQRCLTTYETHPDSVWSLYSDHPDLKTFYSGSRDGLVNKTEISGQSVSEGAESECIGLFKEDSGVIKIAALEDTYVWTATTSSSINRWLSVPPSESRQVLPRSQFNPEIPSSALIKLPPAKSYASQVPDSFVASDTLTMYAGSVLSIPMSYQDDEPDNEEPLVPLRTGPDYVIEGKPGITAHLILHNRRHILTKDTNGEVTMWDLTKCIQVKNFGKRQLEEVAQEVNSLESFPAWCSVDTKIGAITVQLHEVNCFDCEMYADEVEIPPDYQVREDQRLNLGKWVLVNLFQKFINKELEHQEQGLIRFGDDQPDRPDSIKSRTLLQNPSEEKLESTAPITAPPAVTTEEAPKMPVVAVTTNEEQSPYLPTSPQAAQFNGPFTAPAESTSAPQPDYFSGAHYSPVRRESSVQLPPAAALPTSPSSPTASNFMHRLKNLSVKAKLSRVPTSEDNSNRPTDALPTLSPSTSTTHATTTTVEEPQQQQSLAAASVAAAAVAEKVAAEKAAVEKAATEAKTAEEAKLKEIEESKSESYTPPHLEDFPPLKIPSSTMIIVAEESAEASTGMDLYRGTVGSSGEDADTIVDVAPAWLLSYLLYNKTPPKETVKLTFVLKPATGSNLGELPGGPNNRLLANRVLRVRKLIQYISEKLSIEDESSVELLCGETLLTPTMTLAAIKQHILKTSGDIPLCYRLKQTLQ</sequence>
<dbReference type="InterPro" id="IPR021772">
    <property type="entry name" value="WDR48/Bun107"/>
</dbReference>
<dbReference type="Pfam" id="PF11816">
    <property type="entry name" value="DUF3337"/>
    <property type="match status" value="1"/>
</dbReference>
<keyword evidence="2 4" id="KW-0853">WD repeat</keyword>
<feature type="compositionally biased region" description="Basic and acidic residues" evidence="5">
    <location>
        <begin position="785"/>
        <end position="803"/>
    </location>
</feature>
<reference evidence="6 7" key="1">
    <citation type="submission" date="2024-04" db="EMBL/GenBank/DDBJ databases">
        <title>genome sequences of Mucor flavus KT1a and Helicostylum pulchrum KT1b strains isolation_sourced from the surface of a dry-aged beef.</title>
        <authorList>
            <person name="Toyotome T."/>
            <person name="Hosono M."/>
            <person name="Torimaru M."/>
            <person name="Fukuda K."/>
            <person name="Mikami N."/>
        </authorList>
    </citation>
    <scope>NUCLEOTIDE SEQUENCE [LARGE SCALE GENOMIC DNA]</scope>
    <source>
        <strain evidence="6 7">KT1b</strain>
    </source>
</reference>
<gene>
    <name evidence="6" type="ORF">HPULCUR_002317</name>
</gene>
<dbReference type="SUPFAM" id="SSF50978">
    <property type="entry name" value="WD40 repeat-like"/>
    <property type="match status" value="1"/>
</dbReference>
<organism evidence="6 7">
    <name type="scientific">Helicostylum pulchrum</name>
    <dbReference type="NCBI Taxonomy" id="562976"/>
    <lineage>
        <taxon>Eukaryota</taxon>
        <taxon>Fungi</taxon>
        <taxon>Fungi incertae sedis</taxon>
        <taxon>Mucoromycota</taxon>
        <taxon>Mucoromycotina</taxon>
        <taxon>Mucoromycetes</taxon>
        <taxon>Mucorales</taxon>
        <taxon>Mucorineae</taxon>
        <taxon>Mucoraceae</taxon>
        <taxon>Helicostylum</taxon>
    </lineage>
</organism>
<evidence type="ECO:0000313" key="6">
    <source>
        <dbReference type="EMBL" id="GAA5796939.1"/>
    </source>
</evidence>
<feature type="repeat" description="WD" evidence="4">
    <location>
        <begin position="135"/>
        <end position="176"/>
    </location>
</feature>
<feature type="repeat" description="WD" evidence="4">
    <location>
        <begin position="91"/>
        <end position="123"/>
    </location>
</feature>
<dbReference type="EMBL" id="BAABUJ010000007">
    <property type="protein sequence ID" value="GAA5796939.1"/>
    <property type="molecule type" value="Genomic_DNA"/>
</dbReference>
<dbReference type="InterPro" id="IPR051246">
    <property type="entry name" value="WDR48"/>
</dbReference>
<feature type="repeat" description="WD" evidence="4">
    <location>
        <begin position="205"/>
        <end position="239"/>
    </location>
</feature>
<feature type="region of interest" description="Disordered" evidence="5">
    <location>
        <begin position="714"/>
        <end position="757"/>
    </location>
</feature>
<dbReference type="Proteomes" id="UP001476247">
    <property type="component" value="Unassembled WGS sequence"/>
</dbReference>
<evidence type="ECO:0000256" key="1">
    <source>
        <dbReference type="ARBA" id="ARBA00006917"/>
    </source>
</evidence>
<dbReference type="PROSITE" id="PS50294">
    <property type="entry name" value="WD_REPEATS_REGION"/>
    <property type="match status" value="3"/>
</dbReference>
<dbReference type="InterPro" id="IPR020472">
    <property type="entry name" value="WD40_PAC1"/>
</dbReference>
<evidence type="ECO:0000256" key="3">
    <source>
        <dbReference type="ARBA" id="ARBA00022737"/>
    </source>
</evidence>
<feature type="repeat" description="WD" evidence="4">
    <location>
        <begin position="240"/>
        <end position="281"/>
    </location>
</feature>
<feature type="compositionally biased region" description="Low complexity" evidence="5">
    <location>
        <begin position="609"/>
        <end position="621"/>
    </location>
</feature>
<dbReference type="PRINTS" id="PR00320">
    <property type="entry name" value="GPROTEINBRPT"/>
</dbReference>
<evidence type="ECO:0000256" key="4">
    <source>
        <dbReference type="PROSITE-ProRule" id="PRU00221"/>
    </source>
</evidence>
<name>A0ABP9XQ62_9FUNG</name>
<feature type="compositionally biased region" description="Basic and acidic residues" evidence="5">
    <location>
        <begin position="579"/>
        <end position="593"/>
    </location>
</feature>
<feature type="compositionally biased region" description="Polar residues" evidence="5">
    <location>
        <begin position="631"/>
        <end position="649"/>
    </location>
</feature>
<feature type="compositionally biased region" description="Low complexity" evidence="5">
    <location>
        <begin position="729"/>
        <end position="757"/>
    </location>
</feature>
<dbReference type="PROSITE" id="PS50082">
    <property type="entry name" value="WD_REPEATS_2"/>
    <property type="match status" value="4"/>
</dbReference>
<dbReference type="InterPro" id="IPR036322">
    <property type="entry name" value="WD40_repeat_dom_sf"/>
</dbReference>
<evidence type="ECO:0000256" key="2">
    <source>
        <dbReference type="ARBA" id="ARBA00022574"/>
    </source>
</evidence>
<keyword evidence="7" id="KW-1185">Reference proteome</keyword>
<evidence type="ECO:0008006" key="8">
    <source>
        <dbReference type="Google" id="ProtNLM"/>
    </source>
</evidence>
<dbReference type="InterPro" id="IPR001680">
    <property type="entry name" value="WD40_rpt"/>
</dbReference>
<dbReference type="CDD" id="cd00200">
    <property type="entry name" value="WD40"/>
    <property type="match status" value="1"/>
</dbReference>
<dbReference type="Pfam" id="PF00400">
    <property type="entry name" value="WD40"/>
    <property type="match status" value="5"/>
</dbReference>
<evidence type="ECO:0000256" key="5">
    <source>
        <dbReference type="SAM" id="MobiDB-lite"/>
    </source>
</evidence>
<dbReference type="PANTHER" id="PTHR19862">
    <property type="entry name" value="WD REPEAT-CONTAINING PROTEIN 48"/>
    <property type="match status" value="1"/>
</dbReference>
<dbReference type="InterPro" id="IPR019775">
    <property type="entry name" value="WD40_repeat_CS"/>
</dbReference>
<dbReference type="PANTHER" id="PTHR19862:SF14">
    <property type="entry name" value="WD REPEAT-CONTAINING PROTEIN 48"/>
    <property type="match status" value="1"/>
</dbReference>
<protein>
    <recommendedName>
        <fullName evidence="8">WD40 repeat-like protein</fullName>
    </recommendedName>
</protein>
<dbReference type="Gene3D" id="2.130.10.10">
    <property type="entry name" value="YVTN repeat-like/Quinoprotein amine dehydrogenase"/>
    <property type="match status" value="2"/>
</dbReference>
<comment type="caution">
    <text evidence="6">The sequence shown here is derived from an EMBL/GenBank/DDBJ whole genome shotgun (WGS) entry which is preliminary data.</text>
</comment>
<feature type="compositionally biased region" description="Polar residues" evidence="5">
    <location>
        <begin position="719"/>
        <end position="728"/>
    </location>
</feature>
<feature type="region of interest" description="Disordered" evidence="5">
    <location>
        <begin position="785"/>
        <end position="814"/>
    </location>
</feature>
<dbReference type="SMART" id="SM00320">
    <property type="entry name" value="WD40"/>
    <property type="match status" value="7"/>
</dbReference>
<feature type="region of interest" description="Disordered" evidence="5">
    <location>
        <begin position="579"/>
        <end position="702"/>
    </location>
</feature>
<accession>A0ABP9XQ62</accession>
<proteinExistence type="inferred from homology"/>
<comment type="similarity">
    <text evidence="1">Belongs to the WD repeat WDR48 family.</text>
</comment>
<dbReference type="InterPro" id="IPR015943">
    <property type="entry name" value="WD40/YVTN_repeat-like_dom_sf"/>
</dbReference>
<evidence type="ECO:0000313" key="7">
    <source>
        <dbReference type="Proteomes" id="UP001476247"/>
    </source>
</evidence>